<keyword evidence="1" id="KW-0472">Membrane</keyword>
<organism evidence="2 3">
    <name type="scientific">Candidatus Obscuribacter phosphatis</name>
    <dbReference type="NCBI Taxonomy" id="1906157"/>
    <lineage>
        <taxon>Bacteria</taxon>
        <taxon>Bacillati</taxon>
        <taxon>Candidatus Melainabacteria</taxon>
        <taxon>Candidatus Obscuribacterales</taxon>
        <taxon>Candidatus Obscuribacteraceae</taxon>
        <taxon>Candidatus Obscuribacter</taxon>
    </lineage>
</organism>
<evidence type="ECO:0000313" key="3">
    <source>
        <dbReference type="Proteomes" id="UP000664277"/>
    </source>
</evidence>
<name>A0A8J7P6U8_9BACT</name>
<evidence type="ECO:0000313" key="2">
    <source>
        <dbReference type="EMBL" id="MBN8659026.1"/>
    </source>
</evidence>
<reference evidence="2" key="1">
    <citation type="submission" date="2021-02" db="EMBL/GenBank/DDBJ databases">
        <title>Genome-Resolved Metagenomics of a Microbial Community Performing Photosynthetic Biological Nutrient Removal.</title>
        <authorList>
            <person name="Mcdaniel E.A."/>
        </authorList>
    </citation>
    <scope>NUCLEOTIDE SEQUENCE</scope>
    <source>
        <strain evidence="2">UWPOB_OBS1</strain>
    </source>
</reference>
<dbReference type="Proteomes" id="UP000664277">
    <property type="component" value="Unassembled WGS sequence"/>
</dbReference>
<evidence type="ECO:0000256" key="1">
    <source>
        <dbReference type="SAM" id="Phobius"/>
    </source>
</evidence>
<proteinExistence type="predicted"/>
<keyword evidence="1" id="KW-0812">Transmembrane</keyword>
<dbReference type="AlphaFoldDB" id="A0A8J7P6U8"/>
<comment type="caution">
    <text evidence="2">The sequence shown here is derived from an EMBL/GenBank/DDBJ whole genome shotgun (WGS) entry which is preliminary data.</text>
</comment>
<sequence length="61" mass="7098">MTEEKSEEKSEEKNEDSPILKIVLRKNKWLSLISGLAVGIFLHYILFRLTLPTEPFIYAAF</sequence>
<gene>
    <name evidence="2" type="ORF">J0M35_01585</name>
</gene>
<keyword evidence="1" id="KW-1133">Transmembrane helix</keyword>
<feature type="transmembrane region" description="Helical" evidence="1">
    <location>
        <begin position="29"/>
        <end position="47"/>
    </location>
</feature>
<protein>
    <submittedName>
        <fullName evidence="2">Uncharacterized protein</fullName>
    </submittedName>
</protein>
<accession>A0A8J7P6U8</accession>
<dbReference type="EMBL" id="JAFLCK010000001">
    <property type="protein sequence ID" value="MBN8659026.1"/>
    <property type="molecule type" value="Genomic_DNA"/>
</dbReference>